<reference evidence="4" key="1">
    <citation type="submission" date="2016-06" db="EMBL/GenBank/DDBJ databases">
        <authorList>
            <person name="Nascimento L."/>
            <person name="Pereira R.V."/>
            <person name="Martins L.F."/>
            <person name="Quaggio R.B."/>
            <person name="Silva A.M."/>
            <person name="Setubal J.C."/>
        </authorList>
    </citation>
    <scope>NUCLEOTIDE SEQUENCE [LARGE SCALE GENOMIC DNA]</scope>
</reference>
<keyword evidence="2" id="KW-0560">Oxidoreductase</keyword>
<dbReference type="SUPFAM" id="SSF51735">
    <property type="entry name" value="NAD(P)-binding Rossmann-fold domains"/>
    <property type="match status" value="1"/>
</dbReference>
<protein>
    <submittedName>
        <fullName evidence="3">3-oxoacyl-ACP reductase</fullName>
    </submittedName>
</protein>
<dbReference type="Gene3D" id="3.40.50.720">
    <property type="entry name" value="NAD(P)-binding Rossmann-like Domain"/>
    <property type="match status" value="1"/>
</dbReference>
<comment type="caution">
    <text evidence="3">The sequence shown here is derived from an EMBL/GenBank/DDBJ whole genome shotgun (WGS) entry which is preliminary data.</text>
</comment>
<dbReference type="InterPro" id="IPR036291">
    <property type="entry name" value="NAD(P)-bd_dom_sf"/>
</dbReference>
<dbReference type="InterPro" id="IPR050259">
    <property type="entry name" value="SDR"/>
</dbReference>
<dbReference type="GO" id="GO:0016491">
    <property type="term" value="F:oxidoreductase activity"/>
    <property type="evidence" value="ECO:0007669"/>
    <property type="project" value="UniProtKB-KW"/>
</dbReference>
<dbReference type="PANTHER" id="PTHR42879">
    <property type="entry name" value="3-OXOACYL-(ACYL-CARRIER-PROTEIN) REDUCTASE"/>
    <property type="match status" value="1"/>
</dbReference>
<dbReference type="AlphaFoldDB" id="A0A1Y3PDR4"/>
<organism evidence="3 4">
    <name type="scientific">Bacillus thermozeamaize</name>
    <dbReference type="NCBI Taxonomy" id="230954"/>
    <lineage>
        <taxon>Bacteria</taxon>
        <taxon>Bacillati</taxon>
        <taxon>Bacillota</taxon>
        <taxon>Bacilli</taxon>
        <taxon>Bacillales</taxon>
        <taxon>Bacillaceae</taxon>
        <taxon>Bacillus</taxon>
    </lineage>
</organism>
<dbReference type="PANTHER" id="PTHR42879:SF6">
    <property type="entry name" value="NADPH-DEPENDENT REDUCTASE BACG"/>
    <property type="match status" value="1"/>
</dbReference>
<dbReference type="FunFam" id="3.40.50.720:FF:000084">
    <property type="entry name" value="Short-chain dehydrogenase reductase"/>
    <property type="match status" value="1"/>
</dbReference>
<dbReference type="Pfam" id="PF13561">
    <property type="entry name" value="adh_short_C2"/>
    <property type="match status" value="1"/>
</dbReference>
<sequence>MDLGLKDKVALVAAASKGLGFAVAKELVREGARVVIASRDASRIQKAAEIIEQETGKSVFPLTADVGRAEEIKALLDEIGKRYGRLDVLITNAGGPPSGKFQDFDDGDWEDAFVRNFLSVVRLIRGSLPWMSEGGRVVALASSSVRQPIPGLILSNTMRAGVAALIKTLAEELAGQGILLNTVCPGRIATDRLIELDSIRAQNLGLSLEEVRKEAEAAIPLKRYGDPEEFARAVVFLASWANTYITGQVLLVDGGLVRAL</sequence>
<evidence type="ECO:0000313" key="3">
    <source>
        <dbReference type="EMBL" id="OUM85495.1"/>
    </source>
</evidence>
<dbReference type="GO" id="GO:0008206">
    <property type="term" value="P:bile acid metabolic process"/>
    <property type="evidence" value="ECO:0007669"/>
    <property type="project" value="UniProtKB-ARBA"/>
</dbReference>
<accession>A0A1Y3PDR4</accession>
<evidence type="ECO:0000256" key="1">
    <source>
        <dbReference type="ARBA" id="ARBA00006484"/>
    </source>
</evidence>
<comment type="similarity">
    <text evidence="1">Belongs to the short-chain dehydrogenases/reductases (SDR) family.</text>
</comment>
<gene>
    <name evidence="3" type="ORF">BAA01_10490</name>
</gene>
<dbReference type="PRINTS" id="PR00081">
    <property type="entry name" value="GDHRDH"/>
</dbReference>
<dbReference type="InterPro" id="IPR002347">
    <property type="entry name" value="SDR_fam"/>
</dbReference>
<dbReference type="Proteomes" id="UP000196475">
    <property type="component" value="Unassembled WGS sequence"/>
</dbReference>
<evidence type="ECO:0000313" key="4">
    <source>
        <dbReference type="Proteomes" id="UP000196475"/>
    </source>
</evidence>
<dbReference type="EMBL" id="LZRT01000101">
    <property type="protein sequence ID" value="OUM85495.1"/>
    <property type="molecule type" value="Genomic_DNA"/>
</dbReference>
<name>A0A1Y3PDR4_9BACI</name>
<proteinExistence type="inferred from homology"/>
<evidence type="ECO:0000256" key="2">
    <source>
        <dbReference type="ARBA" id="ARBA00023002"/>
    </source>
</evidence>
<dbReference type="CDD" id="cd05344">
    <property type="entry name" value="BKR_like_SDR_like"/>
    <property type="match status" value="1"/>
</dbReference>